<dbReference type="PRINTS" id="PR00364">
    <property type="entry name" value="DISEASERSIST"/>
</dbReference>
<dbReference type="InterPro" id="IPR051677">
    <property type="entry name" value="AfsR-DnrI-RedD_regulator"/>
</dbReference>
<dbReference type="Gene3D" id="1.25.40.10">
    <property type="entry name" value="Tetratricopeptide repeat domain"/>
    <property type="match status" value="3"/>
</dbReference>
<dbReference type="GO" id="GO:0043531">
    <property type="term" value="F:ADP binding"/>
    <property type="evidence" value="ECO:0007669"/>
    <property type="project" value="InterPro"/>
</dbReference>
<dbReference type="Pfam" id="PF03704">
    <property type="entry name" value="BTAD"/>
    <property type="match status" value="1"/>
</dbReference>
<dbReference type="InterPro" id="IPR027417">
    <property type="entry name" value="P-loop_NTPase"/>
</dbReference>
<accession>A0A919RKQ8</accession>
<sequence length="1018" mass="109840">MEFAVLGSIEVISGRGQVTLGGRKQRLVLATLLHHAGRPVPQHTLVEALWGDSPPRTAADNLRLYIYQLRRALGPKRIERRGSGYVLTVEPGELDVHRFGSLGREGRDALAAGEHERAAELLRQALALWRGRPYSDLDDRPELRDEALRLSEERLALLESRFEAELALGRDAELVAELGVTVREQPFRERLRAQLMVALDRSGRQAEALAVYSEGRRISSQELGLPPGPELRELHQTILTGRPARETPAAAKRGVPAQLPPDIADFTGRGGHIGDLTALLDRSSAAHKPLRTGEPLVVSVIAGMGGIGKTALAVHTAHRLTGAYSDGQLYVNLRGAEARPADPGTVLTRFLTALGVPGPTIPESLEERAALYRSHLAHRKILVVLDNAASEQQVRPLLPGAPSCAVLLTSRARLTGLEGARTIDLGVLDPWQASELLKRIVGAARVKAEPRAAAKITKLCGHIPLAVRIAGARLAARPHWSLASFAAQLSDEHGRLDQLAAGDLEVRASFALSYLGLPERGQRLFRRLGLLNAPDFASWVAGALLDCDYAEGTEELEALVDAQLVTVAGVDATGQVRYRFHDLLRLYAREQAGLADDRQEREEALARAFGMWLALSGRAMEGIPAACYAIIHGPAMPESVPERPASVLLEDPVAWFDSERAALRAAIAQSCELMWPDLAWDLAGCLERYLDTRGLFEECRRTNVQVMEVCRATGNLLGEAVMLRGLLDVTTWMGSGYEGGGMGTMRSGGERLAEMFTRIGDKRGLSDAYAMGAWGLAATGEVEAALDAARTALTLAGETGHIGGQARAHLAIAVAYGERRAHDTIPHLARALELAHELGNRRFQSTVHQFFGLAHCVIGDYSEAHHHLSRSLELKGDLHDPSSETMVMAVLAKVYALQGDPRARPVADSAAALGRQYNLGHHLADALWLIGRLDLAEGRPDDALKRMTESVAIWRARGWKSYLAGALITLGEAHAAAGDPEAARTAWREAVALSEEAGDATGARAATEAIEGLSEPSA</sequence>
<protein>
    <submittedName>
        <fullName evidence="8">SARP family transcriptional regulator</fullName>
    </submittedName>
</protein>
<dbReference type="InterPro" id="IPR005158">
    <property type="entry name" value="BTAD"/>
</dbReference>
<dbReference type="Proteomes" id="UP000606172">
    <property type="component" value="Unassembled WGS sequence"/>
</dbReference>
<dbReference type="InterPro" id="IPR001867">
    <property type="entry name" value="OmpR/PhoB-type_DNA-bd"/>
</dbReference>
<evidence type="ECO:0000256" key="1">
    <source>
        <dbReference type="ARBA" id="ARBA00005820"/>
    </source>
</evidence>
<comment type="similarity">
    <text evidence="1">Belongs to the AfsR/DnrI/RedD regulatory family.</text>
</comment>
<evidence type="ECO:0000256" key="2">
    <source>
        <dbReference type="ARBA" id="ARBA00023015"/>
    </source>
</evidence>
<evidence type="ECO:0000256" key="4">
    <source>
        <dbReference type="ARBA" id="ARBA00023163"/>
    </source>
</evidence>
<evidence type="ECO:0000256" key="5">
    <source>
        <dbReference type="PROSITE-ProRule" id="PRU01091"/>
    </source>
</evidence>
<dbReference type="GO" id="GO:0000160">
    <property type="term" value="P:phosphorelay signal transduction system"/>
    <property type="evidence" value="ECO:0007669"/>
    <property type="project" value="InterPro"/>
</dbReference>
<dbReference type="InterPro" id="IPR036388">
    <property type="entry name" value="WH-like_DNA-bd_sf"/>
</dbReference>
<dbReference type="CDD" id="cd15831">
    <property type="entry name" value="BTAD"/>
    <property type="match status" value="1"/>
</dbReference>
<evidence type="ECO:0000256" key="3">
    <source>
        <dbReference type="ARBA" id="ARBA00023125"/>
    </source>
</evidence>
<dbReference type="InterPro" id="IPR016032">
    <property type="entry name" value="Sig_transdc_resp-reg_C-effctor"/>
</dbReference>
<feature type="DNA-binding region" description="OmpR/PhoB-type" evidence="5">
    <location>
        <begin position="1"/>
        <end position="89"/>
    </location>
</feature>
<keyword evidence="2" id="KW-0805">Transcription regulation</keyword>
<dbReference type="Gene3D" id="3.40.50.300">
    <property type="entry name" value="P-loop containing nucleotide triphosphate hydrolases"/>
    <property type="match status" value="1"/>
</dbReference>
<keyword evidence="9" id="KW-1185">Reference proteome</keyword>
<dbReference type="PANTHER" id="PTHR35807:SF1">
    <property type="entry name" value="TRANSCRIPTIONAL REGULATOR REDD"/>
    <property type="match status" value="1"/>
</dbReference>
<dbReference type="InterPro" id="IPR011990">
    <property type="entry name" value="TPR-like_helical_dom_sf"/>
</dbReference>
<keyword evidence="4" id="KW-0804">Transcription</keyword>
<reference evidence="8" key="1">
    <citation type="submission" date="2021-01" db="EMBL/GenBank/DDBJ databases">
        <title>Whole genome shotgun sequence of Sinosporangium siamense NBRC 109515.</title>
        <authorList>
            <person name="Komaki H."/>
            <person name="Tamura T."/>
        </authorList>
    </citation>
    <scope>NUCLEOTIDE SEQUENCE</scope>
    <source>
        <strain evidence="8">NBRC 109515</strain>
    </source>
</reference>
<dbReference type="SUPFAM" id="SSF52540">
    <property type="entry name" value="P-loop containing nucleoside triphosphate hydrolases"/>
    <property type="match status" value="1"/>
</dbReference>
<keyword evidence="3 5" id="KW-0238">DNA-binding</keyword>
<evidence type="ECO:0000256" key="6">
    <source>
        <dbReference type="SAM" id="MobiDB-lite"/>
    </source>
</evidence>
<gene>
    <name evidence="8" type="ORF">Ssi02_56240</name>
</gene>
<dbReference type="SMART" id="SM00862">
    <property type="entry name" value="Trans_reg_C"/>
    <property type="match status" value="1"/>
</dbReference>
<dbReference type="AlphaFoldDB" id="A0A919RKQ8"/>
<evidence type="ECO:0000313" key="9">
    <source>
        <dbReference type="Proteomes" id="UP000606172"/>
    </source>
</evidence>
<dbReference type="InterPro" id="IPR002182">
    <property type="entry name" value="NB-ARC"/>
</dbReference>
<dbReference type="EMBL" id="BOOW01000035">
    <property type="protein sequence ID" value="GII95393.1"/>
    <property type="molecule type" value="Genomic_DNA"/>
</dbReference>
<proteinExistence type="inferred from homology"/>
<name>A0A919RKQ8_9ACTN</name>
<dbReference type="RefSeq" id="WP_204030447.1">
    <property type="nucleotide sequence ID" value="NZ_BOOW01000035.1"/>
</dbReference>
<dbReference type="GO" id="GO:0006355">
    <property type="term" value="P:regulation of DNA-templated transcription"/>
    <property type="evidence" value="ECO:0007669"/>
    <property type="project" value="InterPro"/>
</dbReference>
<dbReference type="Gene3D" id="1.10.10.10">
    <property type="entry name" value="Winged helix-like DNA-binding domain superfamily/Winged helix DNA-binding domain"/>
    <property type="match status" value="1"/>
</dbReference>
<feature type="domain" description="OmpR/PhoB-type" evidence="7">
    <location>
        <begin position="1"/>
        <end position="89"/>
    </location>
</feature>
<dbReference type="PANTHER" id="PTHR35807">
    <property type="entry name" value="TRANSCRIPTIONAL REGULATOR REDD-RELATED"/>
    <property type="match status" value="1"/>
</dbReference>
<dbReference type="GO" id="GO:0003677">
    <property type="term" value="F:DNA binding"/>
    <property type="evidence" value="ECO:0007669"/>
    <property type="project" value="UniProtKB-UniRule"/>
</dbReference>
<organism evidence="8 9">
    <name type="scientific">Sinosporangium siamense</name>
    <dbReference type="NCBI Taxonomy" id="1367973"/>
    <lineage>
        <taxon>Bacteria</taxon>
        <taxon>Bacillati</taxon>
        <taxon>Actinomycetota</taxon>
        <taxon>Actinomycetes</taxon>
        <taxon>Streptosporangiales</taxon>
        <taxon>Streptosporangiaceae</taxon>
        <taxon>Sinosporangium</taxon>
    </lineage>
</organism>
<dbReference type="SMART" id="SM00028">
    <property type="entry name" value="TPR"/>
    <property type="match status" value="4"/>
</dbReference>
<dbReference type="InterPro" id="IPR019734">
    <property type="entry name" value="TPR_rpt"/>
</dbReference>
<dbReference type="SMART" id="SM01043">
    <property type="entry name" value="BTAD"/>
    <property type="match status" value="1"/>
</dbReference>
<dbReference type="SUPFAM" id="SSF48452">
    <property type="entry name" value="TPR-like"/>
    <property type="match status" value="2"/>
</dbReference>
<evidence type="ECO:0000259" key="7">
    <source>
        <dbReference type="PROSITE" id="PS51755"/>
    </source>
</evidence>
<dbReference type="Pfam" id="PF00931">
    <property type="entry name" value="NB-ARC"/>
    <property type="match status" value="1"/>
</dbReference>
<dbReference type="PROSITE" id="PS51755">
    <property type="entry name" value="OMPR_PHOB"/>
    <property type="match status" value="1"/>
</dbReference>
<dbReference type="SUPFAM" id="SSF46894">
    <property type="entry name" value="C-terminal effector domain of the bipartite response regulators"/>
    <property type="match status" value="1"/>
</dbReference>
<feature type="region of interest" description="Disordered" evidence="6">
    <location>
        <begin position="998"/>
        <end position="1018"/>
    </location>
</feature>
<evidence type="ECO:0000313" key="8">
    <source>
        <dbReference type="EMBL" id="GII95393.1"/>
    </source>
</evidence>
<comment type="caution">
    <text evidence="8">The sequence shown here is derived from an EMBL/GenBank/DDBJ whole genome shotgun (WGS) entry which is preliminary data.</text>
</comment>
<dbReference type="Pfam" id="PF00486">
    <property type="entry name" value="Trans_reg_C"/>
    <property type="match status" value="1"/>
</dbReference>